<dbReference type="PANTHER" id="PTHR37842:SF2">
    <property type="entry name" value="GYLCOSYL HYDROLASE 115 C-TERMINAL DOMAIN-CONTAINING PROTEIN"/>
    <property type="match status" value="1"/>
</dbReference>
<feature type="compositionally biased region" description="Basic and acidic residues" evidence="2">
    <location>
        <begin position="68"/>
        <end position="82"/>
    </location>
</feature>
<dbReference type="GO" id="GO:0005975">
    <property type="term" value="P:carbohydrate metabolic process"/>
    <property type="evidence" value="ECO:0007669"/>
    <property type="project" value="UniProtKB-ARBA"/>
</dbReference>
<proteinExistence type="predicted"/>
<dbReference type="Pfam" id="PF15979">
    <property type="entry name" value="Glyco_hydro_115"/>
    <property type="match status" value="1"/>
</dbReference>
<evidence type="ECO:0000256" key="1">
    <source>
        <dbReference type="ARBA" id="ARBA00022801"/>
    </source>
</evidence>
<evidence type="ECO:0000313" key="4">
    <source>
        <dbReference type="EMBL" id="RDE07205.1"/>
    </source>
</evidence>
<dbReference type="AlphaFoldDB" id="A0A369VZZ9"/>
<name>A0A369VZZ9_9SPHN</name>
<dbReference type="GO" id="GO:0016787">
    <property type="term" value="F:hydrolase activity"/>
    <property type="evidence" value="ECO:0007669"/>
    <property type="project" value="UniProtKB-KW"/>
</dbReference>
<dbReference type="InterPro" id="IPR042301">
    <property type="entry name" value="GH115_sf"/>
</dbReference>
<dbReference type="Gene3D" id="1.20.58.2150">
    <property type="match status" value="1"/>
</dbReference>
<reference evidence="4 5" key="1">
    <citation type="submission" date="2018-07" db="EMBL/GenBank/DDBJ databases">
        <title>a novel species of Sphingomonas isolated from the rhizosphere soil of Araceae plant.</title>
        <authorList>
            <person name="Zhiyong W."/>
            <person name="Qinglan Z."/>
            <person name="Zhiwei F."/>
            <person name="Ding X."/>
            <person name="Gejiao W."/>
            <person name="Shixue Z."/>
        </authorList>
    </citation>
    <scope>NUCLEOTIDE SEQUENCE [LARGE SCALE GENOMIC DNA]</scope>
    <source>
        <strain evidence="4 5">WZY 27</strain>
    </source>
</reference>
<dbReference type="Proteomes" id="UP000253918">
    <property type="component" value="Unassembled WGS sequence"/>
</dbReference>
<dbReference type="Gene3D" id="2.60.120.1620">
    <property type="match status" value="1"/>
</dbReference>
<dbReference type="InterPro" id="IPR029018">
    <property type="entry name" value="Hex-like_dom2"/>
</dbReference>
<keyword evidence="1" id="KW-0378">Hydrolase</keyword>
<dbReference type="OrthoDB" id="8727830at2"/>
<keyword evidence="5" id="KW-1185">Reference proteome</keyword>
<dbReference type="EMBL" id="QQNB01000001">
    <property type="protein sequence ID" value="RDE07205.1"/>
    <property type="molecule type" value="Genomic_DNA"/>
</dbReference>
<feature type="domain" description="Gylcosyl hydrolase 115 C-terminal" evidence="3">
    <location>
        <begin position="826"/>
        <end position="942"/>
    </location>
</feature>
<comment type="caution">
    <text evidence="4">The sequence shown here is derived from an EMBL/GenBank/DDBJ whole genome shotgun (WGS) entry which is preliminary data.</text>
</comment>
<feature type="region of interest" description="Disordered" evidence="2">
    <location>
        <begin position="1"/>
        <end position="103"/>
    </location>
</feature>
<dbReference type="Pfam" id="PF17829">
    <property type="entry name" value="GH115_C"/>
    <property type="match status" value="1"/>
</dbReference>
<dbReference type="Gene3D" id="3.30.379.10">
    <property type="entry name" value="Chitobiase/beta-hexosaminidase domain 2-like"/>
    <property type="match status" value="1"/>
</dbReference>
<evidence type="ECO:0000256" key="2">
    <source>
        <dbReference type="SAM" id="MobiDB-lite"/>
    </source>
</evidence>
<dbReference type="SUPFAM" id="SSF55545">
    <property type="entry name" value="beta-N-acetylhexosaminidase-like domain"/>
    <property type="match status" value="1"/>
</dbReference>
<protein>
    <recommendedName>
        <fullName evidence="3">Gylcosyl hydrolase 115 C-terminal domain-containing protein</fullName>
    </recommendedName>
</protein>
<dbReference type="InterPro" id="IPR031924">
    <property type="entry name" value="GH115"/>
</dbReference>
<evidence type="ECO:0000259" key="3">
    <source>
        <dbReference type="Pfam" id="PF17829"/>
    </source>
</evidence>
<sequence length="944" mass="102129">MDPHQRAPPLAARGTIELNRAHRRLPGQSRQHALGERRRHSRRRAADARQQRGGEIQRLVARQPCPHFRIDEGEGTGRDAPRKRPRRQAGHHQPACHPAQHRAPACHVAAPALSSLWSDNSLPAVAGNRSAGRDAIRLLLVLFAALLALPAQAREAAPLVAFAPRAGGVVLAQSGRAATLLLDPADAPAVAHAADDLAGDLAAVSGARPAIATRLPAGGPVVLIGTLGHHRLLDALAAGGQLDVSHLSGAWESFVIATVRLPDRRRALAIVGSDRRGTAFGAYELSRAIGVSPWVWWADVAPARHGMLVVPAGTRRFGPPSVRYRGLFLNDEDWGLQPWAARTLDPARGNLGPESYRRIFQLLLRLRANTLWPAMHKVSAPFNADPANARLADEHGMVMSASHAEPMLRNNVGEWHGAPDAFNYATNPEGVAAYWRERVASNGAYENVWPLGMRGIHDSGMLGATTLPGRQALLNKVIADQRDLLRAANPDVTRVPQLFTPYKEVLDVYRAGLRVPDDVTLVWPDDNFGYLRQFPGPAERARGGGNGVYYHLSYLGAPLSYLWLGTTPPALIQEEMTRAFDAGARRFWMVNAGDIKPGEIGLERFFDLAWNMPAERRLTQRQWLDRWATRTFGTPAAGALLDEHFRLNFERRPEHLQWWLPGEKPRPSTWSGAEIDARLARFAALADATTRAGASIAGAQRDAWFELVDYPVLAAAAANRRAFAAERYAQVIEHDPHSARAAAGIARAADAEIKALTRRYNDEIAGGKWRGILAEEPADNQWRGFRLSPVVLPAASLAGDGPMPPAPPGPPAPQFVEAESAPASPGWRLVEGLGRGTGSLMAQPGASLTLRFTTTATTGLDLGLVPLFPHDGDGALHLDVALDGAPPSRIDLPRTAGDKAWSRAVLDNLLRVPLGPPLPAGAHRLTITARSSGVALDRLILTAR</sequence>
<accession>A0A369VZZ9</accession>
<dbReference type="PANTHER" id="PTHR37842">
    <property type="match status" value="1"/>
</dbReference>
<gene>
    <name evidence="4" type="ORF">DVW87_06085</name>
</gene>
<organism evidence="4 5">
    <name type="scientific">Sphingomonas aracearum</name>
    <dbReference type="NCBI Taxonomy" id="2283317"/>
    <lineage>
        <taxon>Bacteria</taxon>
        <taxon>Pseudomonadati</taxon>
        <taxon>Pseudomonadota</taxon>
        <taxon>Alphaproteobacteria</taxon>
        <taxon>Sphingomonadales</taxon>
        <taxon>Sphingomonadaceae</taxon>
        <taxon>Sphingomonas</taxon>
    </lineage>
</organism>
<evidence type="ECO:0000313" key="5">
    <source>
        <dbReference type="Proteomes" id="UP000253918"/>
    </source>
</evidence>
<dbReference type="InterPro" id="IPR041437">
    <property type="entry name" value="GH115_C"/>
</dbReference>
<dbReference type="Gene3D" id="3.20.20.520">
    <property type="entry name" value="Glycosyl hydrolase family 115"/>
    <property type="match status" value="1"/>
</dbReference>